<sequence>MKVKKLLISLIAMIFILVIWIIFIRSSKRKDIEKVSAEKNRTKVSENTLLLSERNIVGLENDKNVCYFNSIIQALYVQTDFMNKIFSYKHNQNQKCIIILKEIFSHMLKGQIISTSNYLKQILDLNVDYKSFKFGFSEDAYSCLSIIFTQILNEINDNRRFYITKIIDFKQFQQQFFLGDLYFFKRKNTIRCSYCHEKTIKTMNDYTLSLYLEVSIQKSIENRLNVENMDCICSITSNIFGSAKITTEITRFPKNLIIKNTHWPCSNSDVLINEKIFVQNQEYTFNACIFHIKNLHYYTVAIFGNRYYELNDVLVKELNIESIENLGYSHLPDILFYKKSE</sequence>
<proteinExistence type="predicted"/>
<accession>A0A4Q9LG91</accession>
<dbReference type="InterPro" id="IPR001394">
    <property type="entry name" value="Peptidase_C19_UCH"/>
</dbReference>
<dbReference type="GO" id="GO:0016579">
    <property type="term" value="P:protein deubiquitination"/>
    <property type="evidence" value="ECO:0007669"/>
    <property type="project" value="InterPro"/>
</dbReference>
<comment type="caution">
    <text evidence="3">The sequence shown here is derived from an EMBL/GenBank/DDBJ whole genome shotgun (WGS) entry which is preliminary data.</text>
</comment>
<dbReference type="Gene3D" id="3.90.70.10">
    <property type="entry name" value="Cysteine proteinases"/>
    <property type="match status" value="1"/>
</dbReference>
<evidence type="ECO:0000313" key="3">
    <source>
        <dbReference type="EMBL" id="TBU06967.1"/>
    </source>
</evidence>
<protein>
    <submittedName>
        <fullName evidence="3">Putative ubiquitin carboxyl-terminal hydrolase</fullName>
    </submittedName>
</protein>
<keyword evidence="1" id="KW-1133">Transmembrane helix</keyword>
<feature type="transmembrane region" description="Helical" evidence="1">
    <location>
        <begin position="6"/>
        <end position="24"/>
    </location>
</feature>
<keyword evidence="3" id="KW-0378">Hydrolase</keyword>
<dbReference type="GO" id="GO:0004843">
    <property type="term" value="F:cysteine-type deubiquitinase activity"/>
    <property type="evidence" value="ECO:0007669"/>
    <property type="project" value="InterPro"/>
</dbReference>
<dbReference type="VEuPathDB" id="MicrosporidiaDB:CWI36_0350p0020"/>
<dbReference type="AlphaFoldDB" id="A0A4Q9LG91"/>
<evidence type="ECO:0000259" key="2">
    <source>
        <dbReference type="PROSITE" id="PS50235"/>
    </source>
</evidence>
<evidence type="ECO:0000313" key="4">
    <source>
        <dbReference type="Proteomes" id="UP000291404"/>
    </source>
</evidence>
<gene>
    <name evidence="3" type="ORF">CWI36_0350p0020</name>
</gene>
<keyword evidence="4" id="KW-1185">Reference proteome</keyword>
<name>A0A4Q9LG91_9MICR</name>
<reference evidence="3 4" key="1">
    <citation type="submission" date="2017-12" db="EMBL/GenBank/DDBJ databases">
        <authorList>
            <person name="Pombert J.-F."/>
            <person name="Haag K.L."/>
            <person name="Ebert D."/>
        </authorList>
    </citation>
    <scope>NUCLEOTIDE SEQUENCE [LARGE SCALE GENOMIC DNA]</scope>
    <source>
        <strain evidence="3">BE-OM-2</strain>
    </source>
</reference>
<dbReference type="InterPro" id="IPR038765">
    <property type="entry name" value="Papain-like_cys_pep_sf"/>
</dbReference>
<keyword evidence="1" id="KW-0812">Transmembrane</keyword>
<dbReference type="PROSITE" id="PS50235">
    <property type="entry name" value="USP_3"/>
    <property type="match status" value="1"/>
</dbReference>
<organism evidence="3 4">
    <name type="scientific">Hamiltosporidium magnivora</name>
    <dbReference type="NCBI Taxonomy" id="148818"/>
    <lineage>
        <taxon>Eukaryota</taxon>
        <taxon>Fungi</taxon>
        <taxon>Fungi incertae sedis</taxon>
        <taxon>Microsporidia</taxon>
        <taxon>Dubosqiidae</taxon>
        <taxon>Hamiltosporidium</taxon>
    </lineage>
</organism>
<dbReference type="Proteomes" id="UP000291404">
    <property type="component" value="Unassembled WGS sequence"/>
</dbReference>
<dbReference type="VEuPathDB" id="MicrosporidiaDB:CWI39_0516p0010"/>
<dbReference type="GO" id="GO:0005829">
    <property type="term" value="C:cytosol"/>
    <property type="evidence" value="ECO:0007669"/>
    <property type="project" value="TreeGrafter"/>
</dbReference>
<dbReference type="EMBL" id="PITI01000350">
    <property type="protein sequence ID" value="TBU06967.1"/>
    <property type="molecule type" value="Genomic_DNA"/>
</dbReference>
<dbReference type="CDD" id="cd02257">
    <property type="entry name" value="Peptidase_C19"/>
    <property type="match status" value="1"/>
</dbReference>
<dbReference type="GO" id="GO:0005634">
    <property type="term" value="C:nucleus"/>
    <property type="evidence" value="ECO:0007669"/>
    <property type="project" value="TreeGrafter"/>
</dbReference>
<keyword evidence="1" id="KW-0472">Membrane</keyword>
<feature type="domain" description="USP" evidence="2">
    <location>
        <begin position="57"/>
        <end position="340"/>
    </location>
</feature>
<dbReference type="InterPro" id="IPR050164">
    <property type="entry name" value="Peptidase_C19"/>
</dbReference>
<dbReference type="SUPFAM" id="SSF54001">
    <property type="entry name" value="Cysteine proteinases"/>
    <property type="match status" value="1"/>
</dbReference>
<dbReference type="Pfam" id="PF00443">
    <property type="entry name" value="UCH"/>
    <property type="match status" value="1"/>
</dbReference>
<dbReference type="InterPro" id="IPR028889">
    <property type="entry name" value="USP"/>
</dbReference>
<dbReference type="PANTHER" id="PTHR24006">
    <property type="entry name" value="UBIQUITIN CARBOXYL-TERMINAL HYDROLASE"/>
    <property type="match status" value="1"/>
</dbReference>
<evidence type="ECO:0000256" key="1">
    <source>
        <dbReference type="SAM" id="Phobius"/>
    </source>
</evidence>